<keyword evidence="2 7" id="KW-0121">Carboxypeptidase</keyword>
<protein>
    <submittedName>
        <fullName evidence="7">Serine carboxypeptidase</fullName>
    </submittedName>
</protein>
<dbReference type="PRINTS" id="PR00724">
    <property type="entry name" value="CRBOXYPTASEC"/>
</dbReference>
<dbReference type="GO" id="GO:0004185">
    <property type="term" value="F:serine-type carboxypeptidase activity"/>
    <property type="evidence" value="ECO:0007669"/>
    <property type="project" value="InterPro"/>
</dbReference>
<dbReference type="Pfam" id="PF00450">
    <property type="entry name" value="Peptidase_S10"/>
    <property type="match status" value="1"/>
</dbReference>
<gene>
    <name evidence="7" type="ORF">B0T24DRAFT_680879</name>
</gene>
<keyword evidence="3" id="KW-0645">Protease</keyword>
<dbReference type="Proteomes" id="UP001287356">
    <property type="component" value="Unassembled WGS sequence"/>
</dbReference>
<evidence type="ECO:0000256" key="1">
    <source>
        <dbReference type="ARBA" id="ARBA00009431"/>
    </source>
</evidence>
<keyword evidence="5" id="KW-0325">Glycoprotein</keyword>
<dbReference type="SUPFAM" id="SSF53474">
    <property type="entry name" value="alpha/beta-Hydrolases"/>
    <property type="match status" value="1"/>
</dbReference>
<evidence type="ECO:0000256" key="2">
    <source>
        <dbReference type="ARBA" id="ARBA00022645"/>
    </source>
</evidence>
<evidence type="ECO:0000313" key="8">
    <source>
        <dbReference type="Proteomes" id="UP001287356"/>
    </source>
</evidence>
<evidence type="ECO:0000256" key="3">
    <source>
        <dbReference type="ARBA" id="ARBA00022670"/>
    </source>
</evidence>
<feature type="signal peptide" evidence="6">
    <location>
        <begin position="1"/>
        <end position="19"/>
    </location>
</feature>
<dbReference type="InterPro" id="IPR001563">
    <property type="entry name" value="Peptidase_S10"/>
</dbReference>
<comment type="caution">
    <text evidence="7">The sequence shown here is derived from an EMBL/GenBank/DDBJ whole genome shotgun (WGS) entry which is preliminary data.</text>
</comment>
<keyword evidence="4" id="KW-0378">Hydrolase</keyword>
<sequence>MRWAHALPALASALPTALGAANLKFLHPELAAKQFAARENAAAAKPPPVEKRQQTQPLFLTDQSKKFAVNGTGLPEVNFDVGESYAGLLPIEGNDTSNELFFWFFPSTNPVAQEKKEILIWLTGGPGCSSVGELLQENGPVLWQPGVFAPVANKWSWHHLTNVVWVDQPIGSGFSHGEVTARNEQDVARQFLGFWKNFVDAFALQGYTVYVTGSSYSGMYTPYISSAMLDQNDTAYYNLSGMMIFDGLFSKQALATDIPVASFVNQWTDVFAFNDSFTQGLQAAARECGYMDYLEKYLVFPAAGQQPASLPGQQADDLNETPGCGLFIDVYFASMEINPCFSVYEIADRCPLVFDPLGFSVGTDYMPVGSGPVYFDRADVKAAIHALPNQTWEFCASQPVFVNGTDDSVNAGPGSQPVIPHVVDRTQNVLIGHGSQDFVLIADGTLLAIQNMTWGGQLGFQERPAGPLYVPYHVNDNFETITGAGVIGTAHTERGLTYFGVAPSGHFLTMDQPAVSFRGLEILLGRIENFQSTQPFTIEIVNATVQPSVALGNGTVLAGLVDPGQIVAINGNGTLITTGESSTQGVSAVPTSAAAAVRGSVAGKLAASLLCALAVGVAALL</sequence>
<keyword evidence="8" id="KW-1185">Reference proteome</keyword>
<evidence type="ECO:0000256" key="6">
    <source>
        <dbReference type="SAM" id="SignalP"/>
    </source>
</evidence>
<dbReference type="PANTHER" id="PTHR11802:SF479">
    <property type="entry name" value="CARBOXYPEPTIDASE"/>
    <property type="match status" value="1"/>
</dbReference>
<dbReference type="InterPro" id="IPR029058">
    <property type="entry name" value="AB_hydrolase_fold"/>
</dbReference>
<evidence type="ECO:0000256" key="5">
    <source>
        <dbReference type="ARBA" id="ARBA00023180"/>
    </source>
</evidence>
<proteinExistence type="inferred from homology"/>
<dbReference type="Gene3D" id="3.40.50.1820">
    <property type="entry name" value="alpha/beta hydrolase"/>
    <property type="match status" value="1"/>
</dbReference>
<evidence type="ECO:0000313" key="7">
    <source>
        <dbReference type="EMBL" id="KAK3368803.1"/>
    </source>
</evidence>
<dbReference type="GO" id="GO:0006508">
    <property type="term" value="P:proteolysis"/>
    <property type="evidence" value="ECO:0007669"/>
    <property type="project" value="UniProtKB-KW"/>
</dbReference>
<evidence type="ECO:0000256" key="4">
    <source>
        <dbReference type="ARBA" id="ARBA00022801"/>
    </source>
</evidence>
<dbReference type="EMBL" id="JAULSN010000006">
    <property type="protein sequence ID" value="KAK3368803.1"/>
    <property type="molecule type" value="Genomic_DNA"/>
</dbReference>
<reference evidence="7" key="2">
    <citation type="submission" date="2023-06" db="EMBL/GenBank/DDBJ databases">
        <authorList>
            <consortium name="Lawrence Berkeley National Laboratory"/>
            <person name="Haridas S."/>
            <person name="Hensen N."/>
            <person name="Bonometti L."/>
            <person name="Westerberg I."/>
            <person name="Brannstrom I.O."/>
            <person name="Guillou S."/>
            <person name="Cros-Aarteil S."/>
            <person name="Calhoun S."/>
            <person name="Kuo A."/>
            <person name="Mondo S."/>
            <person name="Pangilinan J."/>
            <person name="Riley R."/>
            <person name="Labutti K."/>
            <person name="Andreopoulos B."/>
            <person name="Lipzen A."/>
            <person name="Chen C."/>
            <person name="Yanf M."/>
            <person name="Daum C."/>
            <person name="Ng V."/>
            <person name="Clum A."/>
            <person name="Steindorff A."/>
            <person name="Ohm R."/>
            <person name="Martin F."/>
            <person name="Silar P."/>
            <person name="Natvig D."/>
            <person name="Lalanne C."/>
            <person name="Gautier V."/>
            <person name="Ament-Velasquez S.L."/>
            <person name="Kruys A."/>
            <person name="Hutchinson M.I."/>
            <person name="Powell A.J."/>
            <person name="Barry K."/>
            <person name="Miller A.N."/>
            <person name="Grigoriev I.V."/>
            <person name="Debuchy R."/>
            <person name="Gladieux P."/>
            <person name="Thoren M.H."/>
            <person name="Johannesson H."/>
        </authorList>
    </citation>
    <scope>NUCLEOTIDE SEQUENCE</scope>
    <source>
        <strain evidence="7">CBS 958.72</strain>
    </source>
</reference>
<name>A0AAE0N3I2_9PEZI</name>
<dbReference type="AlphaFoldDB" id="A0AAE0N3I2"/>
<organism evidence="7 8">
    <name type="scientific">Lasiosphaeria ovina</name>
    <dbReference type="NCBI Taxonomy" id="92902"/>
    <lineage>
        <taxon>Eukaryota</taxon>
        <taxon>Fungi</taxon>
        <taxon>Dikarya</taxon>
        <taxon>Ascomycota</taxon>
        <taxon>Pezizomycotina</taxon>
        <taxon>Sordariomycetes</taxon>
        <taxon>Sordariomycetidae</taxon>
        <taxon>Sordariales</taxon>
        <taxon>Lasiosphaeriaceae</taxon>
        <taxon>Lasiosphaeria</taxon>
    </lineage>
</organism>
<feature type="chain" id="PRO_5042129482" evidence="6">
    <location>
        <begin position="20"/>
        <end position="621"/>
    </location>
</feature>
<accession>A0AAE0N3I2</accession>
<comment type="similarity">
    <text evidence="1">Belongs to the peptidase S10 family.</text>
</comment>
<keyword evidence="6" id="KW-0732">Signal</keyword>
<dbReference type="PANTHER" id="PTHR11802">
    <property type="entry name" value="SERINE PROTEASE FAMILY S10 SERINE CARBOXYPEPTIDASE"/>
    <property type="match status" value="1"/>
</dbReference>
<reference evidence="7" key="1">
    <citation type="journal article" date="2023" name="Mol. Phylogenet. Evol.">
        <title>Genome-scale phylogeny and comparative genomics of the fungal order Sordariales.</title>
        <authorList>
            <person name="Hensen N."/>
            <person name="Bonometti L."/>
            <person name="Westerberg I."/>
            <person name="Brannstrom I.O."/>
            <person name="Guillou S."/>
            <person name="Cros-Aarteil S."/>
            <person name="Calhoun S."/>
            <person name="Haridas S."/>
            <person name="Kuo A."/>
            <person name="Mondo S."/>
            <person name="Pangilinan J."/>
            <person name="Riley R."/>
            <person name="LaButti K."/>
            <person name="Andreopoulos B."/>
            <person name="Lipzen A."/>
            <person name="Chen C."/>
            <person name="Yan M."/>
            <person name="Daum C."/>
            <person name="Ng V."/>
            <person name="Clum A."/>
            <person name="Steindorff A."/>
            <person name="Ohm R.A."/>
            <person name="Martin F."/>
            <person name="Silar P."/>
            <person name="Natvig D.O."/>
            <person name="Lalanne C."/>
            <person name="Gautier V."/>
            <person name="Ament-Velasquez S.L."/>
            <person name="Kruys A."/>
            <person name="Hutchinson M.I."/>
            <person name="Powell A.J."/>
            <person name="Barry K."/>
            <person name="Miller A.N."/>
            <person name="Grigoriev I.V."/>
            <person name="Debuchy R."/>
            <person name="Gladieux P."/>
            <person name="Hiltunen Thoren M."/>
            <person name="Johannesson H."/>
        </authorList>
    </citation>
    <scope>NUCLEOTIDE SEQUENCE</scope>
    <source>
        <strain evidence="7">CBS 958.72</strain>
    </source>
</reference>